<evidence type="ECO:0000313" key="3">
    <source>
        <dbReference type="Proteomes" id="UP000289738"/>
    </source>
</evidence>
<organism evidence="2 3">
    <name type="scientific">Arachis hypogaea</name>
    <name type="common">Peanut</name>
    <dbReference type="NCBI Taxonomy" id="3818"/>
    <lineage>
        <taxon>Eukaryota</taxon>
        <taxon>Viridiplantae</taxon>
        <taxon>Streptophyta</taxon>
        <taxon>Embryophyta</taxon>
        <taxon>Tracheophyta</taxon>
        <taxon>Spermatophyta</taxon>
        <taxon>Magnoliopsida</taxon>
        <taxon>eudicotyledons</taxon>
        <taxon>Gunneridae</taxon>
        <taxon>Pentapetalae</taxon>
        <taxon>rosids</taxon>
        <taxon>fabids</taxon>
        <taxon>Fabales</taxon>
        <taxon>Fabaceae</taxon>
        <taxon>Papilionoideae</taxon>
        <taxon>50 kb inversion clade</taxon>
        <taxon>dalbergioids sensu lato</taxon>
        <taxon>Dalbergieae</taxon>
        <taxon>Pterocarpus clade</taxon>
        <taxon>Arachis</taxon>
    </lineage>
</organism>
<keyword evidence="3" id="KW-1185">Reference proteome</keyword>
<dbReference type="InterPro" id="IPR000685">
    <property type="entry name" value="RuBisCO_lsu_C"/>
</dbReference>
<proteinExistence type="predicted"/>
<dbReference type="GO" id="GO:0000287">
    <property type="term" value="F:magnesium ion binding"/>
    <property type="evidence" value="ECO:0007669"/>
    <property type="project" value="InterPro"/>
</dbReference>
<sequence>MHFNLLAKVLYLSDENHIHSDTVVSKLEGKRDINLGFVDLLHDNFIEKYRSRGIYFTHSGLNFSTRCYSYCFRIIHIWHMPTLTEIFGDDSVLRFSGETLGHP</sequence>
<dbReference type="AlphaFoldDB" id="A0A444YRY5"/>
<dbReference type="InterPro" id="IPR036376">
    <property type="entry name" value="RuBisCO_lsu_C_sf"/>
</dbReference>
<dbReference type="Proteomes" id="UP000289738">
    <property type="component" value="Chromosome B06"/>
</dbReference>
<name>A0A444YRY5_ARAHY</name>
<feature type="domain" description="Ribulose bisphosphate carboxylase large subunit C-terminal" evidence="1">
    <location>
        <begin position="1"/>
        <end position="103"/>
    </location>
</feature>
<dbReference type="Pfam" id="PF00016">
    <property type="entry name" value="RuBisCO_large"/>
    <property type="match status" value="1"/>
</dbReference>
<dbReference type="GO" id="GO:0016984">
    <property type="term" value="F:ribulose-bisphosphate carboxylase activity"/>
    <property type="evidence" value="ECO:0007669"/>
    <property type="project" value="InterPro"/>
</dbReference>
<dbReference type="Gene3D" id="3.20.20.110">
    <property type="entry name" value="Ribulose bisphosphate carboxylase, large subunit, C-terminal domain"/>
    <property type="match status" value="1"/>
</dbReference>
<evidence type="ECO:0000313" key="2">
    <source>
        <dbReference type="EMBL" id="RYR04686.1"/>
    </source>
</evidence>
<dbReference type="SUPFAM" id="SSF51649">
    <property type="entry name" value="RuBisCo, C-terminal domain"/>
    <property type="match status" value="1"/>
</dbReference>
<protein>
    <recommendedName>
        <fullName evidence="1">Ribulose bisphosphate carboxylase large subunit C-terminal domain-containing protein</fullName>
    </recommendedName>
</protein>
<dbReference type="EMBL" id="SDMP01000016">
    <property type="protein sequence ID" value="RYR04686.1"/>
    <property type="molecule type" value="Genomic_DNA"/>
</dbReference>
<dbReference type="PANTHER" id="PTHR42704:SF15">
    <property type="entry name" value="RIBULOSE BISPHOSPHATE CARBOXYLASE LARGE CHAIN"/>
    <property type="match status" value="1"/>
</dbReference>
<evidence type="ECO:0000259" key="1">
    <source>
        <dbReference type="Pfam" id="PF00016"/>
    </source>
</evidence>
<dbReference type="InterPro" id="IPR033966">
    <property type="entry name" value="RuBisCO"/>
</dbReference>
<accession>A0A444YRY5</accession>
<gene>
    <name evidence="2" type="ORF">Ahy_B06g084465</name>
</gene>
<comment type="caution">
    <text evidence="2">The sequence shown here is derived from an EMBL/GenBank/DDBJ whole genome shotgun (WGS) entry which is preliminary data.</text>
</comment>
<reference evidence="2 3" key="1">
    <citation type="submission" date="2019-01" db="EMBL/GenBank/DDBJ databases">
        <title>Sequencing of cultivated peanut Arachis hypogaea provides insights into genome evolution and oil improvement.</title>
        <authorList>
            <person name="Chen X."/>
        </authorList>
    </citation>
    <scope>NUCLEOTIDE SEQUENCE [LARGE SCALE GENOMIC DNA]</scope>
    <source>
        <strain evidence="3">cv. Fuhuasheng</strain>
        <tissue evidence="2">Leaves</tissue>
    </source>
</reference>
<dbReference type="PANTHER" id="PTHR42704">
    <property type="entry name" value="RIBULOSE BISPHOSPHATE CARBOXYLASE"/>
    <property type="match status" value="1"/>
</dbReference>
<dbReference type="STRING" id="3818.A0A444YRY5"/>